<evidence type="ECO:0000313" key="2">
    <source>
        <dbReference type="EMBL" id="MCO0832400.1"/>
    </source>
</evidence>
<gene>
    <name evidence="2" type="ORF">NFX39_04815</name>
</gene>
<dbReference type="EMBL" id="JAMWYK010000005">
    <property type="protein sequence ID" value="MCO0832400.1"/>
    <property type="molecule type" value="Genomic_DNA"/>
</dbReference>
<evidence type="ECO:0000313" key="3">
    <source>
        <dbReference type="Proteomes" id="UP001523234"/>
    </source>
</evidence>
<feature type="signal peptide" evidence="1">
    <location>
        <begin position="1"/>
        <end position="24"/>
    </location>
</feature>
<keyword evidence="1" id="KW-0732">Signal</keyword>
<keyword evidence="3" id="KW-1185">Reference proteome</keyword>
<sequence>MKKMLLVLAALCGLFFVHTENASANYTNHTDNTGQVTGEKGATYYNVSSWEEMFDAYSDSDESTVYLNVTDDIKGSQDAYTGERVSEGKSLKIIGNGHTLYFGQYADPTRGTSIGESSSKTSGFYADRKQLTSKTTMTLENAKWVNSINYGIFEVSGDASVTTVYKDVTETNGAVLGGTAIMNRAGAIKFYGTNTFNITGALGKDWGSGKQDPTKFGAKLTEGGGYVNANWIQGGNDITVYDGSTTVNSNAMYQKTIHHFDSSNFDDQLTVKSNAKMVWNLDNVWFLEERPVKSKTWNIEDNAQFLINGTKNTCRSTIENEWFGRGAEADPWTVNVGKKGVFDAQTAGAINLLTYGNRNVAWNVASRGTFAIRNLSTDQPLVTGRFGTGINLAKNAHMVLQANNQIFKNLSDPINLNGSGLPVSTSRNFDGSNATKGPESIGRIGMAFGLGSFLSPEYPKSLLTELQNAHYIEWGHGTPVVSFGQSILDRLFKFSSDSLPKSGLSAFIPGQDKMSFTVNSNMADPDVSVQARISKQSMPNTFHYSWMDNKGNVTGLSSDPKTIWTMKDGYDYREDFSGYNYTANYDRNHGLMLQTTNQLKSGTYDDATIDYTLVDGPTSSDD</sequence>
<dbReference type="Proteomes" id="UP001523234">
    <property type="component" value="Unassembled WGS sequence"/>
</dbReference>
<protein>
    <submittedName>
        <fullName evidence="2">Uncharacterized protein</fullName>
    </submittedName>
</protein>
<comment type="caution">
    <text evidence="2">The sequence shown here is derived from an EMBL/GenBank/DDBJ whole genome shotgun (WGS) entry which is preliminary data.</text>
</comment>
<reference evidence="2 3" key="1">
    <citation type="submission" date="2022-06" db="EMBL/GenBank/DDBJ databases">
        <title>Fructobacillus taiwanensis sp. nov., isolated from the honeybee.</title>
        <authorList>
            <person name="Chen Y.-S."/>
            <person name="Wang L.-T."/>
            <person name="Lee Y.-S."/>
            <person name="Chang Y.-C."/>
            <person name="Wu H.-C."/>
            <person name="Liao C.-Y."/>
            <person name="Chen W.-H."/>
            <person name="Deng J.-N."/>
            <person name="Wang Y.-H."/>
        </authorList>
    </citation>
    <scope>NUCLEOTIDE SEQUENCE [LARGE SCALE GENOMIC DNA]</scope>
    <source>
        <strain evidence="2 3">W13</strain>
    </source>
</reference>
<organism evidence="2 3">
    <name type="scientific">Fructobacillus apis</name>
    <dbReference type="NCBI Taxonomy" id="2935017"/>
    <lineage>
        <taxon>Bacteria</taxon>
        <taxon>Bacillati</taxon>
        <taxon>Bacillota</taxon>
        <taxon>Bacilli</taxon>
        <taxon>Lactobacillales</taxon>
        <taxon>Lactobacillaceae</taxon>
        <taxon>Fructobacillus</taxon>
    </lineage>
</organism>
<name>A0ABT0ZQZ3_9LACO</name>
<dbReference type="InterPro" id="IPR046776">
    <property type="entry name" value="Pectate_lyase_5"/>
</dbReference>
<proteinExistence type="predicted"/>
<feature type="chain" id="PRO_5047018158" evidence="1">
    <location>
        <begin position="25"/>
        <end position="622"/>
    </location>
</feature>
<accession>A0ABT0ZQZ3</accession>
<dbReference type="Pfam" id="PF20585">
    <property type="entry name" value="Pectate_lyase_5"/>
    <property type="match status" value="1"/>
</dbReference>
<evidence type="ECO:0000256" key="1">
    <source>
        <dbReference type="SAM" id="SignalP"/>
    </source>
</evidence>
<dbReference type="RefSeq" id="WP_252443529.1">
    <property type="nucleotide sequence ID" value="NZ_JAMWYK010000005.1"/>
</dbReference>